<accession>A0ABW0WZH1</accession>
<evidence type="ECO:0008006" key="3">
    <source>
        <dbReference type="Google" id="ProtNLM"/>
    </source>
</evidence>
<protein>
    <recommendedName>
        <fullName evidence="3">DUF2771 domain-containing protein</fullName>
    </recommendedName>
</protein>
<reference evidence="2" key="1">
    <citation type="journal article" date="2019" name="Int. J. Syst. Evol. Microbiol.">
        <title>The Global Catalogue of Microorganisms (GCM) 10K type strain sequencing project: providing services to taxonomists for standard genome sequencing and annotation.</title>
        <authorList>
            <consortium name="The Broad Institute Genomics Platform"/>
            <consortium name="The Broad Institute Genome Sequencing Center for Infectious Disease"/>
            <person name="Wu L."/>
            <person name="Ma J."/>
        </authorList>
    </citation>
    <scope>NUCLEOTIDE SEQUENCE [LARGE SCALE GENOMIC DNA]</scope>
    <source>
        <strain evidence="2">CGMCC 4.1437</strain>
    </source>
</reference>
<gene>
    <name evidence="1" type="ORF">ACFP3U_11765</name>
</gene>
<evidence type="ECO:0000313" key="1">
    <source>
        <dbReference type="EMBL" id="MFC5663657.1"/>
    </source>
</evidence>
<keyword evidence="2" id="KW-1185">Reference proteome</keyword>
<dbReference type="Proteomes" id="UP001595975">
    <property type="component" value="Unassembled WGS sequence"/>
</dbReference>
<name>A0ABW0WZH1_9ACTN</name>
<dbReference type="RefSeq" id="WP_380225323.1">
    <property type="nucleotide sequence ID" value="NZ_JBHSOF010000011.1"/>
</dbReference>
<evidence type="ECO:0000313" key="2">
    <source>
        <dbReference type="Proteomes" id="UP001595975"/>
    </source>
</evidence>
<sequence>MSLSTRVIAGLGAVVVIAAGTVGGSIAFASDQHEISDHRVTLVVGNSSTVKDPFCFNGGKPLTDEQQEECQDRAGKALDAGTLPKSDVTMSDRIGVGVSPDVADRGWWANTNGGQQGQGGRFILASAAKDATYSGSVPAAKALNASGKTLVTVVESDPKQPDAIYGVWYFELNTQDS</sequence>
<proteinExistence type="predicted"/>
<comment type="caution">
    <text evidence="1">The sequence shown here is derived from an EMBL/GenBank/DDBJ whole genome shotgun (WGS) entry which is preliminary data.</text>
</comment>
<dbReference type="EMBL" id="JBHSOF010000011">
    <property type="protein sequence ID" value="MFC5663657.1"/>
    <property type="molecule type" value="Genomic_DNA"/>
</dbReference>
<organism evidence="1 2">
    <name type="scientific">Kitasatospora misakiensis</name>
    <dbReference type="NCBI Taxonomy" id="67330"/>
    <lineage>
        <taxon>Bacteria</taxon>
        <taxon>Bacillati</taxon>
        <taxon>Actinomycetota</taxon>
        <taxon>Actinomycetes</taxon>
        <taxon>Kitasatosporales</taxon>
        <taxon>Streptomycetaceae</taxon>
        <taxon>Kitasatospora</taxon>
    </lineage>
</organism>